<dbReference type="PANTHER" id="PTHR35882">
    <property type="entry name" value="PELA"/>
    <property type="match status" value="1"/>
</dbReference>
<dbReference type="InterPro" id="IPR013785">
    <property type="entry name" value="Aldolase_TIM"/>
</dbReference>
<comment type="caution">
    <text evidence="3">The sequence shown here is derived from an EMBL/GenBank/DDBJ whole genome shotgun (WGS) entry which is preliminary data.</text>
</comment>
<keyword evidence="4" id="KW-1185">Reference proteome</keyword>
<dbReference type="Pfam" id="PF03537">
    <property type="entry name" value="Glyco_hydro_114"/>
    <property type="match status" value="1"/>
</dbReference>
<dbReference type="EMBL" id="BQXS01000561">
    <property type="protein sequence ID" value="GKT28945.1"/>
    <property type="molecule type" value="Genomic_DNA"/>
</dbReference>
<dbReference type="InterPro" id="IPR017853">
    <property type="entry name" value="GH"/>
</dbReference>
<dbReference type="Proteomes" id="UP001057375">
    <property type="component" value="Unassembled WGS sequence"/>
</dbReference>
<dbReference type="Gene3D" id="3.20.20.70">
    <property type="entry name" value="Aldolase class I"/>
    <property type="match status" value="1"/>
</dbReference>
<feature type="transmembrane region" description="Helical" evidence="1">
    <location>
        <begin position="23"/>
        <end position="40"/>
    </location>
</feature>
<proteinExistence type="predicted"/>
<keyword evidence="1" id="KW-0812">Transmembrane</keyword>
<reference evidence="3" key="1">
    <citation type="submission" date="2022-03" db="EMBL/GenBank/DDBJ databases">
        <title>Draft genome sequence of Aduncisulcus paluster, a free-living microaerophilic Fornicata.</title>
        <authorList>
            <person name="Yuyama I."/>
            <person name="Kume K."/>
            <person name="Tamura T."/>
            <person name="Inagaki Y."/>
            <person name="Hashimoto T."/>
        </authorList>
    </citation>
    <scope>NUCLEOTIDE SEQUENCE</scope>
    <source>
        <strain evidence="3">NY0171</strain>
    </source>
</reference>
<evidence type="ECO:0000313" key="3">
    <source>
        <dbReference type="EMBL" id="GKT28945.1"/>
    </source>
</evidence>
<feature type="non-terminal residue" evidence="3">
    <location>
        <position position="405"/>
    </location>
</feature>
<evidence type="ECO:0000256" key="1">
    <source>
        <dbReference type="SAM" id="Phobius"/>
    </source>
</evidence>
<accession>A0ABQ5K8V8</accession>
<dbReference type="InterPro" id="IPR004352">
    <property type="entry name" value="GH114_TIM-barrel"/>
</dbReference>
<organism evidence="3 4">
    <name type="scientific">Aduncisulcus paluster</name>
    <dbReference type="NCBI Taxonomy" id="2918883"/>
    <lineage>
        <taxon>Eukaryota</taxon>
        <taxon>Metamonada</taxon>
        <taxon>Carpediemonas-like organisms</taxon>
        <taxon>Aduncisulcus</taxon>
    </lineage>
</organism>
<sequence>MIDVSSGNVLWASSSSKSGGSNVFRFCAIVALLVITFSFFGRTFVFGKSHDVESWACYYGSEDRTDELSGFDLLVSDPEGQDPTPLRAKGVKVLAYVSLGEVAANGPYYEEARHLNLLVRYNENWDSWVVDVRRPEWSELLFARIIPDVLSAGYDGLFFDTLDSPIDMQRRDPETYKGTERSCVALVRAIREKFPKMLLCQNRGFEIVRRTAPYINYLLIEGLSSSMDLATSTRKDVPEADRSFLIAKANSALKANPKLVVLTLDYVPAGERQEISKAYDFSRSLGFIPYVSTPALNEPVKRKVLVLYNGAEDRTAVDNNFIEGFAAPLNYLGFLYEVRDVAQRPLPSDKAMEEYRAVFTSFSADMMNNPDEFLNWLIHQQKQGKKVIIAGTLGAYSDYDEKLAE</sequence>
<protein>
    <submittedName>
        <fullName evidence="3">Endo alpha-1,4 polygalactosaminidase</fullName>
    </submittedName>
</protein>
<feature type="domain" description="Glycoside-hydrolase family GH114 TIM-barrel" evidence="2">
    <location>
        <begin position="65"/>
        <end position="297"/>
    </location>
</feature>
<evidence type="ECO:0000259" key="2">
    <source>
        <dbReference type="Pfam" id="PF03537"/>
    </source>
</evidence>
<gene>
    <name evidence="3" type="ORF">ADUPG1_000953</name>
</gene>
<name>A0ABQ5K8V8_9EUKA</name>
<dbReference type="PANTHER" id="PTHR35882:SF2">
    <property type="entry name" value="PELA"/>
    <property type="match status" value="1"/>
</dbReference>
<keyword evidence="1" id="KW-1133">Transmembrane helix</keyword>
<keyword evidence="1" id="KW-0472">Membrane</keyword>
<dbReference type="SUPFAM" id="SSF51445">
    <property type="entry name" value="(Trans)glycosidases"/>
    <property type="match status" value="1"/>
</dbReference>
<evidence type="ECO:0000313" key="4">
    <source>
        <dbReference type="Proteomes" id="UP001057375"/>
    </source>
</evidence>